<dbReference type="Proteomes" id="UP000319094">
    <property type="component" value="Unassembled WGS sequence"/>
</dbReference>
<evidence type="ECO:0000259" key="1">
    <source>
        <dbReference type="PROSITE" id="PS50995"/>
    </source>
</evidence>
<dbReference type="SUPFAM" id="SSF46785">
    <property type="entry name" value="Winged helix' DNA-binding domain"/>
    <property type="match status" value="1"/>
</dbReference>
<comment type="caution">
    <text evidence="2">The sequence shown here is derived from an EMBL/GenBank/DDBJ whole genome shotgun (WGS) entry which is preliminary data.</text>
</comment>
<proteinExistence type="predicted"/>
<sequence length="192" mass="21204">MWIDDAGSEREDAVLPDWWFTHFAYGQLPEHFPGVDAEASRLVMRMRRATGTIGEFARAEHGSRTGELSTAGQRIMLTLTLCGPLTQSDIAGLTGMSRAAVSSAVRTLLADGMISRETSPHDGRAVVHTATEEGLETYQRVFLERNQRESKLLQALTPDDQIHLMEILEKLMRVAAEETGQGITRAPTEPAR</sequence>
<protein>
    <submittedName>
        <fullName evidence="2">DNA-binding MarR family transcriptional regulator</fullName>
    </submittedName>
</protein>
<dbReference type="EMBL" id="VFON01000001">
    <property type="protein sequence ID" value="TQL42162.1"/>
    <property type="molecule type" value="Genomic_DNA"/>
</dbReference>
<dbReference type="PANTHER" id="PTHR33164:SF43">
    <property type="entry name" value="HTH-TYPE TRANSCRIPTIONAL REPRESSOR YETL"/>
    <property type="match status" value="1"/>
</dbReference>
<dbReference type="InterPro" id="IPR039422">
    <property type="entry name" value="MarR/SlyA-like"/>
</dbReference>
<dbReference type="InterPro" id="IPR036390">
    <property type="entry name" value="WH_DNA-bd_sf"/>
</dbReference>
<dbReference type="PANTHER" id="PTHR33164">
    <property type="entry name" value="TRANSCRIPTIONAL REGULATOR, MARR FAMILY"/>
    <property type="match status" value="1"/>
</dbReference>
<dbReference type="PROSITE" id="PS50995">
    <property type="entry name" value="HTH_MARR_2"/>
    <property type="match status" value="1"/>
</dbReference>
<name>A0A542Y260_9MICO</name>
<dbReference type="Gene3D" id="1.10.10.10">
    <property type="entry name" value="Winged helix-like DNA-binding domain superfamily/Winged helix DNA-binding domain"/>
    <property type="match status" value="1"/>
</dbReference>
<keyword evidence="3" id="KW-1185">Reference proteome</keyword>
<dbReference type="InterPro" id="IPR000835">
    <property type="entry name" value="HTH_MarR-typ"/>
</dbReference>
<organism evidence="2 3">
    <name type="scientific">Leucobacter komagatae</name>
    <dbReference type="NCBI Taxonomy" id="55969"/>
    <lineage>
        <taxon>Bacteria</taxon>
        <taxon>Bacillati</taxon>
        <taxon>Actinomycetota</taxon>
        <taxon>Actinomycetes</taxon>
        <taxon>Micrococcales</taxon>
        <taxon>Microbacteriaceae</taxon>
        <taxon>Leucobacter</taxon>
    </lineage>
</organism>
<dbReference type="GO" id="GO:0003677">
    <property type="term" value="F:DNA binding"/>
    <property type="evidence" value="ECO:0007669"/>
    <property type="project" value="UniProtKB-KW"/>
</dbReference>
<dbReference type="GO" id="GO:0003700">
    <property type="term" value="F:DNA-binding transcription factor activity"/>
    <property type="evidence" value="ECO:0007669"/>
    <property type="project" value="InterPro"/>
</dbReference>
<dbReference type="AlphaFoldDB" id="A0A542Y260"/>
<dbReference type="InterPro" id="IPR036388">
    <property type="entry name" value="WH-like_DNA-bd_sf"/>
</dbReference>
<dbReference type="SMART" id="SM00347">
    <property type="entry name" value="HTH_MARR"/>
    <property type="match status" value="1"/>
</dbReference>
<dbReference type="GO" id="GO:0006950">
    <property type="term" value="P:response to stress"/>
    <property type="evidence" value="ECO:0007669"/>
    <property type="project" value="TreeGrafter"/>
</dbReference>
<evidence type="ECO:0000313" key="3">
    <source>
        <dbReference type="Proteomes" id="UP000319094"/>
    </source>
</evidence>
<gene>
    <name evidence="2" type="ORF">FB468_0144</name>
</gene>
<dbReference type="OrthoDB" id="8966183at2"/>
<keyword evidence="2" id="KW-0238">DNA-binding</keyword>
<accession>A0A542Y260</accession>
<dbReference type="InterPro" id="IPR011991">
    <property type="entry name" value="ArsR-like_HTH"/>
</dbReference>
<feature type="domain" description="HTH marR-type" evidence="1">
    <location>
        <begin position="39"/>
        <end position="173"/>
    </location>
</feature>
<dbReference type="CDD" id="cd00090">
    <property type="entry name" value="HTH_ARSR"/>
    <property type="match status" value="1"/>
</dbReference>
<dbReference type="Pfam" id="PF12802">
    <property type="entry name" value="MarR_2"/>
    <property type="match status" value="1"/>
</dbReference>
<evidence type="ECO:0000313" key="2">
    <source>
        <dbReference type="EMBL" id="TQL42162.1"/>
    </source>
</evidence>
<reference evidence="2 3" key="1">
    <citation type="submission" date="2019-06" db="EMBL/GenBank/DDBJ databases">
        <title>Sequencing the genomes of 1000 actinobacteria strains.</title>
        <authorList>
            <person name="Klenk H.-P."/>
        </authorList>
    </citation>
    <scope>NUCLEOTIDE SEQUENCE [LARGE SCALE GENOMIC DNA]</scope>
    <source>
        <strain evidence="2 3">DSM 8803</strain>
    </source>
</reference>